<organism evidence="3">
    <name type="scientific">Haemonchus placei</name>
    <name type="common">Barber's pole worm</name>
    <dbReference type="NCBI Taxonomy" id="6290"/>
    <lineage>
        <taxon>Eukaryota</taxon>
        <taxon>Metazoa</taxon>
        <taxon>Ecdysozoa</taxon>
        <taxon>Nematoda</taxon>
        <taxon>Chromadorea</taxon>
        <taxon>Rhabditida</taxon>
        <taxon>Rhabditina</taxon>
        <taxon>Rhabditomorpha</taxon>
        <taxon>Strongyloidea</taxon>
        <taxon>Trichostrongylidae</taxon>
        <taxon>Haemonchus</taxon>
    </lineage>
</organism>
<evidence type="ECO:0000313" key="3">
    <source>
        <dbReference type="WBParaSite" id="HPLM_0000098901-mRNA-1"/>
    </source>
</evidence>
<accession>A0A0N4VUM2</accession>
<reference evidence="3" key="1">
    <citation type="submission" date="2017-02" db="UniProtKB">
        <authorList>
            <consortium name="WormBaseParasite"/>
        </authorList>
    </citation>
    <scope>IDENTIFICATION</scope>
</reference>
<dbReference type="EMBL" id="UZAF01001068">
    <property type="protein sequence ID" value="VDO07328.1"/>
    <property type="molecule type" value="Genomic_DNA"/>
</dbReference>
<proteinExistence type="predicted"/>
<gene>
    <name evidence="1" type="ORF">HPLM_LOCUS990</name>
</gene>
<keyword evidence="2" id="KW-1185">Reference proteome</keyword>
<reference evidence="1 2" key="2">
    <citation type="submission" date="2018-11" db="EMBL/GenBank/DDBJ databases">
        <authorList>
            <consortium name="Pathogen Informatics"/>
        </authorList>
    </citation>
    <scope>NUCLEOTIDE SEQUENCE [LARGE SCALE GENOMIC DNA]</scope>
    <source>
        <strain evidence="1 2">MHpl1</strain>
    </source>
</reference>
<dbReference type="AlphaFoldDB" id="A0A0N4VUM2"/>
<dbReference type="WBParaSite" id="HPLM_0000098901-mRNA-1">
    <property type="protein sequence ID" value="HPLM_0000098901-mRNA-1"/>
    <property type="gene ID" value="HPLM_0000098901"/>
</dbReference>
<sequence length="45" mass="4928">MSCSEAAEDVCQINACLHRVCSGDVGQAISDVVQKRLRSKIVFLF</sequence>
<dbReference type="Proteomes" id="UP000268014">
    <property type="component" value="Unassembled WGS sequence"/>
</dbReference>
<name>A0A0N4VUM2_HAEPC</name>
<evidence type="ECO:0000313" key="1">
    <source>
        <dbReference type="EMBL" id="VDO07328.1"/>
    </source>
</evidence>
<evidence type="ECO:0000313" key="2">
    <source>
        <dbReference type="Proteomes" id="UP000268014"/>
    </source>
</evidence>
<protein>
    <submittedName>
        <fullName evidence="1 3">Uncharacterized protein</fullName>
    </submittedName>
</protein>